<dbReference type="EMBL" id="CP095407">
    <property type="protein sequence ID" value="USU93343.1"/>
    <property type="molecule type" value="Genomic_DNA"/>
</dbReference>
<accession>A0AAE9M6Q6</accession>
<organism evidence="1 2">
    <name type="scientific">Acinetobacter pittii</name>
    <name type="common">Acinetobacter genomosp. 3</name>
    <dbReference type="NCBI Taxonomy" id="48296"/>
    <lineage>
        <taxon>Bacteria</taxon>
        <taxon>Pseudomonadati</taxon>
        <taxon>Pseudomonadota</taxon>
        <taxon>Gammaproteobacteria</taxon>
        <taxon>Moraxellales</taxon>
        <taxon>Moraxellaceae</taxon>
        <taxon>Acinetobacter</taxon>
        <taxon>Acinetobacter calcoaceticus/baumannii complex</taxon>
    </lineage>
</organism>
<evidence type="ECO:0000313" key="2">
    <source>
        <dbReference type="Proteomes" id="UP001055514"/>
    </source>
</evidence>
<sequence length="1224" mass="135462">MTVPISDRLSQLYVGNGTNTRFDFTFRVFNQEDATGIAIRKKGIIDFETVDPSTYSVTLNQDGFGGYVTFNAPPASSVYFYIAGATPLDQLLDITNYDNFYPDAIERAFDKLTALLQEWGTQLDQEKQARILADIQYDSLAMEREENLENRLLSYINAVVGVTNPAIFDGISDRMIITGDGRTQREFNESIPFWTDDYVSFKQETYLREEQILDHVTEEVEETKTELELVDSSLTTKILTEEERAKATEANLQLQISTGNAGIKYFETEAQVLAFTPSTTDPKQAYAFDTKKNYLWNGSIWKDEGVNQLELAKTFYRDNKDTIDITATTEKLTGYAMYADGHFDVAASASMFYVPVKTGDQVTVTSTVGPGSAGTVTAYAFQLDTKRAIISTLFSYTSTGTQQQVTYTVAATQAGFIAIRIRTDMTYKILKTEKLYVSPVLMDFNKNIEGGVAGYNPAIALFNMVDFSGASYETGYVINADGTTTTTSDLSWYNYFIPVEKGDILDVVATTGGSSSGAEISFLAQTDSSKKLVANLAKFLTNGVAYNWKTSSVTATQAGFIYVRARVGFPPKIKRYRTNFVKLSLVDQLGGVASYDALRQVTDATIDLSNSNEYDIGYVINVGGVVTPTNNPTWRSYFFKCNKGDTFKYNGRVGDSTPGSQMLYIAQCDENKAYQSALTVYTSTGNSNVIAEMAGVATQSGYVYVRARLNDDLTQHFTITKVSPKFGTNDDVSELTFQVQQLTEDVNSVVGLINDTVQQKVNEALDSNIDQKITDIATEKVSEIAASTIESNVAEAIANSEVSSITFIDSEIEKLPIKSSSDHGYNFAPFTQNNVVSFGDYQYVILVDENRNPIILQRYKLGSWSSYNLANVTDNPFAAPNVQDGHNNFSIGVTKDGYILVSGNHHNNTCRCVISQNPNDIQSWSKISFSTSTAITYPRFLKYPDGTTQAFWREGSSGDGAFYSAIFDDANKLFNIKIKVIDQASVVVSSPYEQSIGVGEDGSLHLCWGYRAQSSSANTNFGMFYAKSTDKGLTWTSASGANSYALPLNDMNSERIYTANQGSGYVNQNGGCCDLNSRYHTVITQYDINDKTQICHIWFDGSVWKSELVSDFNFKYDLSGPVTTNELSRPLICISQTGKIFVVYRTSNMGRANHIRCIDISTPNAPKDFCLAKFNMKKLEIALNTEYAIKNNEVVMLLSRGGDGITNELWKNQSTYLLTAPLPI</sequence>
<dbReference type="RefSeq" id="WP_126117629.1">
    <property type="nucleotide sequence ID" value="NZ_CP029610.1"/>
</dbReference>
<dbReference type="Pfam" id="PF15892">
    <property type="entry name" value="BNR_4"/>
    <property type="match status" value="1"/>
</dbReference>
<protein>
    <submittedName>
        <fullName evidence="1">BNR-4 repeat-containing protein</fullName>
    </submittedName>
</protein>
<reference evidence="1" key="1">
    <citation type="submission" date="2022-04" db="EMBL/GenBank/DDBJ databases">
        <title>Emergence of ST220 Acinetobacter pittii strain in bloodstream infection, which co-producing chromosomal NDM-1 and OXA-820 carbapenemases.</title>
        <authorList>
            <person name="Tian C."/>
            <person name="Xing M."/>
            <person name="Fu L."/>
            <person name="Xia D."/>
        </authorList>
    </citation>
    <scope>NUCLEOTIDE SEQUENCE</scope>
    <source>
        <strain evidence="1">TCM</strain>
    </source>
</reference>
<dbReference type="Proteomes" id="UP001055514">
    <property type="component" value="Chromosome"/>
</dbReference>
<dbReference type="AlphaFoldDB" id="A0AAE9M6Q6"/>
<proteinExistence type="predicted"/>
<gene>
    <name evidence="1" type="ORF">MWH18_13390</name>
</gene>
<evidence type="ECO:0000313" key="1">
    <source>
        <dbReference type="EMBL" id="USU93343.1"/>
    </source>
</evidence>
<name>A0AAE9M6Q6_ACIPI</name>